<proteinExistence type="predicted"/>
<gene>
    <name evidence="1" type="ORF">CBLFYP62_01388</name>
</gene>
<dbReference type="EMBL" id="CACRTU010000013">
    <property type="protein sequence ID" value="VYU07393.1"/>
    <property type="molecule type" value="Genomic_DNA"/>
</dbReference>
<name>A0A6N3C356_CLOBU</name>
<organism evidence="1">
    <name type="scientific">Clostridium butyricum</name>
    <dbReference type="NCBI Taxonomy" id="1492"/>
    <lineage>
        <taxon>Bacteria</taxon>
        <taxon>Bacillati</taxon>
        <taxon>Bacillota</taxon>
        <taxon>Clostridia</taxon>
        <taxon>Eubacteriales</taxon>
        <taxon>Clostridiaceae</taxon>
        <taxon>Clostridium</taxon>
    </lineage>
</organism>
<reference evidence="1" key="1">
    <citation type="submission" date="2019-11" db="EMBL/GenBank/DDBJ databases">
        <authorList>
            <person name="Feng L."/>
        </authorList>
    </citation>
    <scope>NUCLEOTIDE SEQUENCE</scope>
    <source>
        <strain evidence="1">CButyricumLFYP62</strain>
    </source>
</reference>
<sequence length="31" mass="3631">MNNDIRFYNVMLFIISGGGRIDFKVLKNIEL</sequence>
<protein>
    <submittedName>
        <fullName evidence="1">Uncharacterized protein</fullName>
    </submittedName>
</protein>
<evidence type="ECO:0000313" key="1">
    <source>
        <dbReference type="EMBL" id="VYU07393.1"/>
    </source>
</evidence>
<dbReference type="AlphaFoldDB" id="A0A6N3C356"/>
<accession>A0A6N3C356</accession>